<gene>
    <name evidence="2" type="ORF">J2X15_003313</name>
</gene>
<reference evidence="2 3" key="1">
    <citation type="submission" date="2023-07" db="EMBL/GenBank/DDBJ databases">
        <title>Sorghum-associated microbial communities from plants grown in Nebraska, USA.</title>
        <authorList>
            <person name="Schachtman D."/>
        </authorList>
    </citation>
    <scope>NUCLEOTIDE SEQUENCE [LARGE SCALE GENOMIC DNA]</scope>
    <source>
        <strain evidence="2 3">BE308</strain>
    </source>
</reference>
<keyword evidence="2" id="KW-0238">DNA-binding</keyword>
<dbReference type="GO" id="GO:0003677">
    <property type="term" value="F:DNA binding"/>
    <property type="evidence" value="ECO:0007669"/>
    <property type="project" value="UniProtKB-KW"/>
</dbReference>
<accession>A0ABU1ZR40</accession>
<dbReference type="InterPro" id="IPR000835">
    <property type="entry name" value="HTH_MarR-typ"/>
</dbReference>
<dbReference type="InterPro" id="IPR039422">
    <property type="entry name" value="MarR/SlyA-like"/>
</dbReference>
<evidence type="ECO:0000313" key="3">
    <source>
        <dbReference type="Proteomes" id="UP001268089"/>
    </source>
</evidence>
<dbReference type="Proteomes" id="UP001268089">
    <property type="component" value="Unassembled WGS sequence"/>
</dbReference>
<dbReference type="Pfam" id="PF12802">
    <property type="entry name" value="MarR_2"/>
    <property type="match status" value="1"/>
</dbReference>
<dbReference type="EMBL" id="JAVDXO010000008">
    <property type="protein sequence ID" value="MDR7308008.1"/>
    <property type="molecule type" value="Genomic_DNA"/>
</dbReference>
<dbReference type="SUPFAM" id="SSF46785">
    <property type="entry name" value="Winged helix' DNA-binding domain"/>
    <property type="match status" value="1"/>
</dbReference>
<proteinExistence type="predicted"/>
<sequence length="160" mass="17407">MKTLVKPIAVADVLKPQGCTNLKLRQLMRRVAQYYDAELAKTGLKTTQYSLLSHVVKLGPIRAVDLAGAMRMSTSTLSRNLQPLIAAGWIEVNAGDDARSRLITATDAGQTKRTEAQRKWRIAQEGINATLGIARVSALHALIDESLELLSPLESGDDDV</sequence>
<dbReference type="RefSeq" id="WP_310344734.1">
    <property type="nucleotide sequence ID" value="NZ_JAVDXO010000008.1"/>
</dbReference>
<name>A0ABU1ZR40_9BURK</name>
<dbReference type="PANTHER" id="PTHR33164">
    <property type="entry name" value="TRANSCRIPTIONAL REGULATOR, MARR FAMILY"/>
    <property type="match status" value="1"/>
</dbReference>
<organism evidence="2 3">
    <name type="scientific">Rhodoferax saidenbachensis</name>
    <dbReference type="NCBI Taxonomy" id="1484693"/>
    <lineage>
        <taxon>Bacteria</taxon>
        <taxon>Pseudomonadati</taxon>
        <taxon>Pseudomonadota</taxon>
        <taxon>Betaproteobacteria</taxon>
        <taxon>Burkholderiales</taxon>
        <taxon>Comamonadaceae</taxon>
        <taxon>Rhodoferax</taxon>
    </lineage>
</organism>
<evidence type="ECO:0000259" key="1">
    <source>
        <dbReference type="SMART" id="SM00347"/>
    </source>
</evidence>
<protein>
    <submittedName>
        <fullName evidence="2">DNA-binding MarR family transcriptional regulator</fullName>
    </submittedName>
</protein>
<feature type="domain" description="HTH marR-type" evidence="1">
    <location>
        <begin position="37"/>
        <end position="136"/>
    </location>
</feature>
<dbReference type="InterPro" id="IPR036390">
    <property type="entry name" value="WH_DNA-bd_sf"/>
</dbReference>
<dbReference type="SMART" id="SM00347">
    <property type="entry name" value="HTH_MARR"/>
    <property type="match status" value="1"/>
</dbReference>
<comment type="caution">
    <text evidence="2">The sequence shown here is derived from an EMBL/GenBank/DDBJ whole genome shotgun (WGS) entry which is preliminary data.</text>
</comment>
<dbReference type="Gene3D" id="1.10.10.10">
    <property type="entry name" value="Winged helix-like DNA-binding domain superfamily/Winged helix DNA-binding domain"/>
    <property type="match status" value="1"/>
</dbReference>
<keyword evidence="3" id="KW-1185">Reference proteome</keyword>
<evidence type="ECO:0000313" key="2">
    <source>
        <dbReference type="EMBL" id="MDR7308008.1"/>
    </source>
</evidence>
<dbReference type="InterPro" id="IPR036388">
    <property type="entry name" value="WH-like_DNA-bd_sf"/>
</dbReference>
<dbReference type="PANTHER" id="PTHR33164:SF105">
    <property type="entry name" value="TRANSCRIPTIONAL REPRESSOR PROTEIN-RELATED"/>
    <property type="match status" value="1"/>
</dbReference>